<feature type="domain" description="PPIase cyclophilin-type" evidence="6">
    <location>
        <begin position="30"/>
        <end position="187"/>
    </location>
</feature>
<feature type="signal peptide" evidence="5">
    <location>
        <begin position="1"/>
        <end position="19"/>
    </location>
</feature>
<feature type="chain" id="PRO_5045078219" description="peptidylprolyl isomerase" evidence="5">
    <location>
        <begin position="20"/>
        <end position="609"/>
    </location>
</feature>
<feature type="transmembrane region" description="Helical" evidence="4">
    <location>
        <begin position="191"/>
        <end position="215"/>
    </location>
</feature>
<keyword evidence="5" id="KW-0732">Signal</keyword>
<evidence type="ECO:0000256" key="3">
    <source>
        <dbReference type="ARBA" id="ARBA00023235"/>
    </source>
</evidence>
<dbReference type="Pfam" id="PF00160">
    <property type="entry name" value="Pro_isomerase"/>
    <property type="match status" value="3"/>
</dbReference>
<evidence type="ECO:0000256" key="5">
    <source>
        <dbReference type="SAM" id="SignalP"/>
    </source>
</evidence>
<keyword evidence="4" id="KW-0812">Transmembrane</keyword>
<feature type="transmembrane region" description="Helical" evidence="4">
    <location>
        <begin position="401"/>
        <end position="423"/>
    </location>
</feature>
<dbReference type="Gene3D" id="2.40.100.10">
    <property type="entry name" value="Cyclophilin-like"/>
    <property type="match status" value="3"/>
</dbReference>
<dbReference type="PROSITE" id="PS50072">
    <property type="entry name" value="CSA_PPIASE_2"/>
    <property type="match status" value="3"/>
</dbReference>
<dbReference type="PANTHER" id="PTHR11071">
    <property type="entry name" value="PEPTIDYL-PROLYL CIS-TRANS ISOMERASE"/>
    <property type="match status" value="1"/>
</dbReference>
<evidence type="ECO:0000259" key="6">
    <source>
        <dbReference type="PROSITE" id="PS50072"/>
    </source>
</evidence>
<dbReference type="SUPFAM" id="SSF50891">
    <property type="entry name" value="Cyclophilin-like"/>
    <property type="match status" value="3"/>
</dbReference>
<proteinExistence type="predicted"/>
<dbReference type="InterPro" id="IPR029000">
    <property type="entry name" value="Cyclophilin-like_dom_sf"/>
</dbReference>
<reference evidence="7 8" key="1">
    <citation type="submission" date="2022-05" db="EMBL/GenBank/DDBJ databases">
        <authorList>
            <consortium name="Genoscope - CEA"/>
            <person name="William W."/>
        </authorList>
    </citation>
    <scope>NUCLEOTIDE SEQUENCE [LARGE SCALE GENOMIC DNA]</scope>
</reference>
<protein>
    <recommendedName>
        <fullName evidence="1">peptidylprolyl isomerase</fullName>
        <ecNumber evidence="1">5.2.1.8</ecNumber>
    </recommendedName>
</protein>
<feature type="domain" description="PPIase cyclophilin-type" evidence="6">
    <location>
        <begin position="436"/>
        <end position="593"/>
    </location>
</feature>
<evidence type="ECO:0000313" key="7">
    <source>
        <dbReference type="EMBL" id="CAH3019321.1"/>
    </source>
</evidence>
<comment type="caution">
    <text evidence="7">The sequence shown here is derived from an EMBL/GenBank/DDBJ whole genome shotgun (WGS) entry which is preliminary data.</text>
</comment>
<keyword evidence="3" id="KW-0413">Isomerase</keyword>
<keyword evidence="4" id="KW-0472">Membrane</keyword>
<evidence type="ECO:0000313" key="8">
    <source>
        <dbReference type="Proteomes" id="UP001159427"/>
    </source>
</evidence>
<dbReference type="EC" id="5.2.1.8" evidence="1"/>
<evidence type="ECO:0000256" key="2">
    <source>
        <dbReference type="ARBA" id="ARBA00023110"/>
    </source>
</evidence>
<dbReference type="PRINTS" id="PR00153">
    <property type="entry name" value="CSAPPISMRASE"/>
</dbReference>
<dbReference type="PANTHER" id="PTHR11071:SF561">
    <property type="entry name" value="PEPTIDYL-PROLYL CIS-TRANS ISOMERASE D-RELATED"/>
    <property type="match status" value="1"/>
</dbReference>
<keyword evidence="8" id="KW-1185">Reference proteome</keyword>
<dbReference type="EMBL" id="CALNXI010000113">
    <property type="protein sequence ID" value="CAH3019321.1"/>
    <property type="molecule type" value="Genomic_DNA"/>
</dbReference>
<gene>
    <name evidence="7" type="ORF">PEVE_00002284</name>
</gene>
<dbReference type="InterPro" id="IPR020892">
    <property type="entry name" value="Cyclophilin-type_PPIase_CS"/>
</dbReference>
<name>A0ABN8LU89_9CNID</name>
<dbReference type="InterPro" id="IPR002130">
    <property type="entry name" value="Cyclophilin-type_PPIase_dom"/>
</dbReference>
<dbReference type="Proteomes" id="UP001159427">
    <property type="component" value="Unassembled WGS sequence"/>
</dbReference>
<sequence length="609" mass="66883">MSSWLYLAVMACACFGAKAGDKPLVTKKVFFDITIGGEKAGRIEIGLFGKEVPKTADNFYQLSTHEKGFGYKGSKFHRVISDFMIQGGDFTNGDGTGGKSIYGDRFNDENFKLSHYGAGWLSMANAGKDTNGSQFFITTAQTSWLDGRHVVFGKVLKGMDVVRKIEKTKTDGRDKPTKDVTIEDCGSLPCLAFKMVLLLLATIYYMNALFVPFVVSADSDTLVTNKVYLDISIGEQEKGRIVIGLFGKTVPRTVENFKALASHEYGFGYRGAIFHRVIKDFMIQGGDFSDNGEGSGSKSIYGKYFDDENFILKHYGPGWVCMANAGKDTNGSQFYITLVRTKWLDGKHTCFGKVLEGMKIVKEISELETDQSDRPKNQVKITDSGVVEGFNWPFTVPKSGVLIIVTMILKVSLFCLLNMAMLVKADPDTTVTRKVFFDIGIGGQPAGRIVLGLFGNTVPKTVTNFVSLAGNEYGYGYKGSTFHRVVKNFMIQGGDFTKGDGTGGYSIYGTNFNDENFDVKHFGPGWLCMANAGKNTNGSQFYITTIKTPWLDGEHVCFGKVLEGMDVVKKIENVKTDAVSHPVQRVEITQSGAMDVPQPFEVTKDGVTA</sequence>
<evidence type="ECO:0000256" key="1">
    <source>
        <dbReference type="ARBA" id="ARBA00013194"/>
    </source>
</evidence>
<feature type="domain" description="PPIase cyclophilin-type" evidence="6">
    <location>
        <begin position="228"/>
        <end position="386"/>
    </location>
</feature>
<accession>A0ABN8LU89</accession>
<dbReference type="PROSITE" id="PS00170">
    <property type="entry name" value="CSA_PPIASE_1"/>
    <property type="match status" value="3"/>
</dbReference>
<organism evidence="7 8">
    <name type="scientific">Porites evermanni</name>
    <dbReference type="NCBI Taxonomy" id="104178"/>
    <lineage>
        <taxon>Eukaryota</taxon>
        <taxon>Metazoa</taxon>
        <taxon>Cnidaria</taxon>
        <taxon>Anthozoa</taxon>
        <taxon>Hexacorallia</taxon>
        <taxon>Scleractinia</taxon>
        <taxon>Fungiina</taxon>
        <taxon>Poritidae</taxon>
        <taxon>Porites</taxon>
    </lineage>
</organism>
<keyword evidence="4" id="KW-1133">Transmembrane helix</keyword>
<evidence type="ECO:0000256" key="4">
    <source>
        <dbReference type="SAM" id="Phobius"/>
    </source>
</evidence>
<keyword evidence="2" id="KW-0697">Rotamase</keyword>
<dbReference type="CDD" id="cd01926">
    <property type="entry name" value="cyclophilin_ABH_like"/>
    <property type="match status" value="1"/>
</dbReference>